<keyword evidence="5 6" id="KW-0472">Membrane</keyword>
<dbReference type="GO" id="GO:0016020">
    <property type="term" value="C:membrane"/>
    <property type="evidence" value="ECO:0007669"/>
    <property type="project" value="UniProtKB-SubCell"/>
</dbReference>
<feature type="transmembrane region" description="Helical" evidence="6">
    <location>
        <begin position="423"/>
        <end position="444"/>
    </location>
</feature>
<feature type="transmembrane region" description="Helical" evidence="6">
    <location>
        <begin position="220"/>
        <end position="243"/>
    </location>
</feature>
<feature type="transmembrane region" description="Helical" evidence="6">
    <location>
        <begin position="456"/>
        <end position="478"/>
    </location>
</feature>
<keyword evidence="4 6" id="KW-1133">Transmembrane helix</keyword>
<dbReference type="GO" id="GO:0022857">
    <property type="term" value="F:transmembrane transporter activity"/>
    <property type="evidence" value="ECO:0007669"/>
    <property type="project" value="InterPro"/>
</dbReference>
<comment type="subcellular location">
    <subcellularLocation>
        <location evidence="1">Membrane</location>
        <topology evidence="1">Multi-pass membrane protein</topology>
    </subcellularLocation>
</comment>
<dbReference type="SUPFAM" id="SSF103473">
    <property type="entry name" value="MFS general substrate transporter"/>
    <property type="match status" value="1"/>
</dbReference>
<evidence type="ECO:0000256" key="2">
    <source>
        <dbReference type="ARBA" id="ARBA00022448"/>
    </source>
</evidence>
<accession>A0A6A6IG75</accession>
<keyword evidence="8" id="KW-1185">Reference proteome</keyword>
<dbReference type="PANTHER" id="PTHR43791">
    <property type="entry name" value="PERMEASE-RELATED"/>
    <property type="match status" value="1"/>
</dbReference>
<feature type="transmembrane region" description="Helical" evidence="6">
    <location>
        <begin position="336"/>
        <end position="355"/>
    </location>
</feature>
<feature type="transmembrane region" description="Helical" evidence="6">
    <location>
        <begin position="128"/>
        <end position="145"/>
    </location>
</feature>
<evidence type="ECO:0000256" key="5">
    <source>
        <dbReference type="ARBA" id="ARBA00023136"/>
    </source>
</evidence>
<dbReference type="FunFam" id="1.20.1250.20:FF:000018">
    <property type="entry name" value="MFS transporter permease"/>
    <property type="match status" value="1"/>
</dbReference>
<reference evidence="7" key="1">
    <citation type="journal article" date="2020" name="Stud. Mycol.">
        <title>101 Dothideomycetes genomes: a test case for predicting lifestyles and emergence of pathogens.</title>
        <authorList>
            <person name="Haridas S."/>
            <person name="Albert R."/>
            <person name="Binder M."/>
            <person name="Bloem J."/>
            <person name="Labutti K."/>
            <person name="Salamov A."/>
            <person name="Andreopoulos B."/>
            <person name="Baker S."/>
            <person name="Barry K."/>
            <person name="Bills G."/>
            <person name="Bluhm B."/>
            <person name="Cannon C."/>
            <person name="Castanera R."/>
            <person name="Culley D."/>
            <person name="Daum C."/>
            <person name="Ezra D."/>
            <person name="Gonzalez J."/>
            <person name="Henrissat B."/>
            <person name="Kuo A."/>
            <person name="Liang C."/>
            <person name="Lipzen A."/>
            <person name="Lutzoni F."/>
            <person name="Magnuson J."/>
            <person name="Mondo S."/>
            <person name="Nolan M."/>
            <person name="Ohm R."/>
            <person name="Pangilinan J."/>
            <person name="Park H.-J."/>
            <person name="Ramirez L."/>
            <person name="Alfaro M."/>
            <person name="Sun H."/>
            <person name="Tritt A."/>
            <person name="Yoshinaga Y."/>
            <person name="Zwiers L.-H."/>
            <person name="Turgeon B."/>
            <person name="Goodwin S."/>
            <person name="Spatafora J."/>
            <person name="Crous P."/>
            <person name="Grigoriev I."/>
        </authorList>
    </citation>
    <scope>NUCLEOTIDE SEQUENCE</scope>
    <source>
        <strain evidence="7">CBS 122368</strain>
    </source>
</reference>
<feature type="transmembrane region" description="Helical" evidence="6">
    <location>
        <begin position="55"/>
        <end position="72"/>
    </location>
</feature>
<evidence type="ECO:0000313" key="7">
    <source>
        <dbReference type="EMBL" id="KAF2248540.1"/>
    </source>
</evidence>
<dbReference type="InterPro" id="IPR036259">
    <property type="entry name" value="MFS_trans_sf"/>
</dbReference>
<feature type="transmembrane region" description="Helical" evidence="6">
    <location>
        <begin position="302"/>
        <end position="324"/>
    </location>
</feature>
<dbReference type="RefSeq" id="XP_033683544.1">
    <property type="nucleotide sequence ID" value="XM_033822264.1"/>
</dbReference>
<dbReference type="Proteomes" id="UP000800094">
    <property type="component" value="Unassembled WGS sequence"/>
</dbReference>
<feature type="transmembrane region" description="Helical" evidence="6">
    <location>
        <begin position="367"/>
        <end position="384"/>
    </location>
</feature>
<proteinExistence type="predicted"/>
<dbReference type="OrthoDB" id="3639251at2759"/>
<feature type="transmembrane region" description="Helical" evidence="6">
    <location>
        <begin position="151"/>
        <end position="175"/>
    </location>
</feature>
<gene>
    <name evidence="7" type="ORF">BU26DRAFT_337339</name>
</gene>
<organism evidence="7 8">
    <name type="scientific">Trematosphaeria pertusa</name>
    <dbReference type="NCBI Taxonomy" id="390896"/>
    <lineage>
        <taxon>Eukaryota</taxon>
        <taxon>Fungi</taxon>
        <taxon>Dikarya</taxon>
        <taxon>Ascomycota</taxon>
        <taxon>Pezizomycotina</taxon>
        <taxon>Dothideomycetes</taxon>
        <taxon>Pleosporomycetidae</taxon>
        <taxon>Pleosporales</taxon>
        <taxon>Massarineae</taxon>
        <taxon>Trematosphaeriaceae</taxon>
        <taxon>Trematosphaeria</taxon>
    </lineage>
</organism>
<keyword evidence="3 6" id="KW-0812">Transmembrane</keyword>
<dbReference type="Gene3D" id="1.20.1250.20">
    <property type="entry name" value="MFS general substrate transporter like domains"/>
    <property type="match status" value="2"/>
</dbReference>
<dbReference type="PANTHER" id="PTHR43791:SF3">
    <property type="entry name" value="MAJOR FACILITATOR SUPERFAMILY (MFS) PROFILE DOMAIN-CONTAINING PROTEIN"/>
    <property type="match status" value="1"/>
</dbReference>
<dbReference type="FunFam" id="1.20.1250.20:FF:000013">
    <property type="entry name" value="MFS general substrate transporter"/>
    <property type="match status" value="1"/>
</dbReference>
<feature type="transmembrane region" description="Helical" evidence="6">
    <location>
        <begin position="98"/>
        <end position="116"/>
    </location>
</feature>
<dbReference type="InterPro" id="IPR011701">
    <property type="entry name" value="MFS"/>
</dbReference>
<evidence type="ECO:0000313" key="8">
    <source>
        <dbReference type="Proteomes" id="UP000800094"/>
    </source>
</evidence>
<evidence type="ECO:0000256" key="6">
    <source>
        <dbReference type="SAM" id="Phobius"/>
    </source>
</evidence>
<evidence type="ECO:0000256" key="1">
    <source>
        <dbReference type="ARBA" id="ARBA00004141"/>
    </source>
</evidence>
<dbReference type="AlphaFoldDB" id="A0A6A6IG75"/>
<feature type="transmembrane region" description="Helical" evidence="6">
    <location>
        <begin position="390"/>
        <end position="411"/>
    </location>
</feature>
<feature type="transmembrane region" description="Helical" evidence="6">
    <location>
        <begin position="187"/>
        <end position="208"/>
    </location>
</feature>
<evidence type="ECO:0000256" key="3">
    <source>
        <dbReference type="ARBA" id="ARBA00022692"/>
    </source>
</evidence>
<name>A0A6A6IG75_9PLEO</name>
<evidence type="ECO:0000256" key="4">
    <source>
        <dbReference type="ARBA" id="ARBA00022989"/>
    </source>
</evidence>
<keyword evidence="2" id="KW-0813">Transport</keyword>
<dbReference type="Pfam" id="PF07690">
    <property type="entry name" value="MFS_1"/>
    <property type="match status" value="1"/>
</dbReference>
<protein>
    <submittedName>
        <fullName evidence="7">MFS general substrate transporter</fullName>
    </submittedName>
</protein>
<sequence length="501" mass="56023">MATDIKHDAVQTERVPEKEHIVDESRLDTNIHLNDAIQAEIDKDEKRVKRIIRKVDFRMIPILGLLYMWALIDRVNLPNKIQIAGMGKELGTTQGNRYTLVTMIFFITYILFDFPSNIALRKFGPAKWLGFIGTAWGCLTIAMGFVQSWKTLLVCRVIFGALEAGMAPGSIYLLSCWYTRYEVQKRFAAWACIGVFGSGLSSALAYGITTIGTTAGYSAWRWIFIIEGIVSAAVGIVAAIVLVDFPDRASRPGLFFKHGFLTPEEAAIILARVERDRADAVPEPFTTKNVLRALSDWKMWQFPFLLFLNNLTVYSFSYFLPIIVHESMGFSTEMTYYLNVAPYCFAAIWMFAIGWFNDRIRMRGPTIITQALIITIGACVMAFAKPAGVRFFGVFLAVGGTNSNIPTIYGYQHNNITGQTKRALATAMLLMGGGCGGIVASFAFQSKDAPHYTPGMITVIVSQALTVLIVSCNFLYFLHRNRKAERGEVVLEDTPGFRYTY</sequence>
<dbReference type="GeneID" id="54575594"/>
<dbReference type="EMBL" id="ML987196">
    <property type="protein sequence ID" value="KAF2248540.1"/>
    <property type="molecule type" value="Genomic_DNA"/>
</dbReference>